<reference evidence="5 6" key="1">
    <citation type="submission" date="2020-04" db="EMBL/GenBank/DDBJ databases">
        <title>Gordonia sp. nov. TBRC 11910.</title>
        <authorList>
            <person name="Suriyachadkun C."/>
        </authorList>
    </citation>
    <scope>NUCLEOTIDE SEQUENCE [LARGE SCALE GENOMIC DNA]</scope>
    <source>
        <strain evidence="5 6">TBRC 11910</strain>
    </source>
</reference>
<dbReference type="AlphaFoldDB" id="A0A848KZH0"/>
<dbReference type="GO" id="GO:0016740">
    <property type="term" value="F:transferase activity"/>
    <property type="evidence" value="ECO:0007669"/>
    <property type="project" value="UniProtKB-KW"/>
</dbReference>
<gene>
    <name evidence="5" type="ORF">HH308_23080</name>
</gene>
<dbReference type="Pfam" id="PF02626">
    <property type="entry name" value="CT_A_B"/>
    <property type="match status" value="1"/>
</dbReference>
<accession>A0A848KZH0</accession>
<dbReference type="PANTHER" id="PTHR43309:SF3">
    <property type="entry name" value="5-OXOPROLINASE SUBUNIT C"/>
    <property type="match status" value="1"/>
</dbReference>
<evidence type="ECO:0000259" key="4">
    <source>
        <dbReference type="SMART" id="SM00797"/>
    </source>
</evidence>
<dbReference type="GO" id="GO:0005524">
    <property type="term" value="F:ATP binding"/>
    <property type="evidence" value="ECO:0007669"/>
    <property type="project" value="UniProtKB-KW"/>
</dbReference>
<dbReference type="InterPro" id="IPR052708">
    <property type="entry name" value="PxpC"/>
</dbReference>
<dbReference type="PANTHER" id="PTHR43309">
    <property type="entry name" value="5-OXOPROLINASE SUBUNIT C"/>
    <property type="match status" value="1"/>
</dbReference>
<evidence type="ECO:0000313" key="5">
    <source>
        <dbReference type="EMBL" id="NMO04104.1"/>
    </source>
</evidence>
<dbReference type="SMART" id="SM00797">
    <property type="entry name" value="AHS2"/>
    <property type="match status" value="1"/>
</dbReference>
<protein>
    <submittedName>
        <fullName evidence="5">Biotin-dependent carboxyltransferase</fullName>
    </submittedName>
</protein>
<feature type="domain" description="Carboxyltransferase" evidence="4">
    <location>
        <begin position="24"/>
        <end position="312"/>
    </location>
</feature>
<keyword evidence="6" id="KW-1185">Reference proteome</keyword>
<dbReference type="Gene3D" id="2.40.100.10">
    <property type="entry name" value="Cyclophilin-like"/>
    <property type="match status" value="1"/>
</dbReference>
<keyword evidence="5" id="KW-0808">Transferase</keyword>
<proteinExistence type="predicted"/>
<comment type="caution">
    <text evidence="5">The sequence shown here is derived from an EMBL/GenBank/DDBJ whole genome shotgun (WGS) entry which is preliminary data.</text>
</comment>
<dbReference type="EMBL" id="JABBNB010000030">
    <property type="protein sequence ID" value="NMO04104.1"/>
    <property type="molecule type" value="Genomic_DNA"/>
</dbReference>
<keyword evidence="3" id="KW-0067">ATP-binding</keyword>
<evidence type="ECO:0000313" key="6">
    <source>
        <dbReference type="Proteomes" id="UP000550729"/>
    </source>
</evidence>
<name>A0A848KZH0_9ACTN</name>
<dbReference type="GO" id="GO:0016787">
    <property type="term" value="F:hydrolase activity"/>
    <property type="evidence" value="ECO:0007669"/>
    <property type="project" value="UniProtKB-KW"/>
</dbReference>
<sequence length="321" mass="33559">MSVDVIEPGLATSVQDRGRSGAYNVGIPPSGALDQSSAMMANLLVGNPIDAAVLEAPYLGPKLRFTSSTTVAVTGGRAKVLINGEEMASWESIPVHADDVLSFGFIEAGARLYIAVSGGFDVPPVLGSRSTYTLGALGGLHGRPLVAGDVLPTGPASSYRHRRVEEKLRPALGKAVELRIVLGLYDYRLTDGARDTLLSAEWGLTPVADRTGFRYAGPKLDFVEREQPFGAGSDPSNIVDAGYPIGSIQIPSGSEPIILHRDAVSGGGYAMVGTVISTDMDLVGQSAPSTITKLTAVTLDEAVAARAERRRRLAAAAEKMG</sequence>
<evidence type="ECO:0000256" key="1">
    <source>
        <dbReference type="ARBA" id="ARBA00022741"/>
    </source>
</evidence>
<evidence type="ECO:0000256" key="3">
    <source>
        <dbReference type="ARBA" id="ARBA00022840"/>
    </source>
</evidence>
<keyword evidence="2" id="KW-0378">Hydrolase</keyword>
<dbReference type="InterPro" id="IPR029000">
    <property type="entry name" value="Cyclophilin-like_dom_sf"/>
</dbReference>
<dbReference type="RefSeq" id="WP_170196604.1">
    <property type="nucleotide sequence ID" value="NZ_JABBNB010000030.1"/>
</dbReference>
<evidence type="ECO:0000256" key="2">
    <source>
        <dbReference type="ARBA" id="ARBA00022801"/>
    </source>
</evidence>
<dbReference type="NCBIfam" id="TIGR00724">
    <property type="entry name" value="urea_amlyse_rel"/>
    <property type="match status" value="1"/>
</dbReference>
<dbReference type="InterPro" id="IPR003778">
    <property type="entry name" value="CT_A_B"/>
</dbReference>
<dbReference type="Proteomes" id="UP000550729">
    <property type="component" value="Unassembled WGS sequence"/>
</dbReference>
<organism evidence="5 6">
    <name type="scientific">Gordonia asplenii</name>
    <dbReference type="NCBI Taxonomy" id="2725283"/>
    <lineage>
        <taxon>Bacteria</taxon>
        <taxon>Bacillati</taxon>
        <taxon>Actinomycetota</taxon>
        <taxon>Actinomycetes</taxon>
        <taxon>Mycobacteriales</taxon>
        <taxon>Gordoniaceae</taxon>
        <taxon>Gordonia</taxon>
    </lineage>
</organism>
<keyword evidence="1" id="KW-0547">Nucleotide-binding</keyword>